<dbReference type="PANTHER" id="PTHR32092">
    <property type="entry name" value="6-PHOSPHO-BETA-GLUCOSIDASE-RELATED"/>
    <property type="match status" value="1"/>
</dbReference>
<evidence type="ECO:0000256" key="8">
    <source>
        <dbReference type="PIRSR" id="PIRSR601088-2"/>
    </source>
</evidence>
<evidence type="ECO:0000256" key="1">
    <source>
        <dbReference type="ARBA" id="ARBA00010141"/>
    </source>
</evidence>
<dbReference type="SUPFAM" id="SSF51735">
    <property type="entry name" value="NAD(P)-binding Rossmann-fold domains"/>
    <property type="match status" value="1"/>
</dbReference>
<keyword evidence="3 11" id="KW-0378">Hydrolase</keyword>
<dbReference type="Gene3D" id="3.90.110.10">
    <property type="entry name" value="Lactate dehydrogenase/glycoside hydrolase, family 4, C-terminal"/>
    <property type="match status" value="1"/>
</dbReference>
<dbReference type="GO" id="GO:0016616">
    <property type="term" value="F:oxidoreductase activity, acting on the CH-OH group of donors, NAD or NADP as acceptor"/>
    <property type="evidence" value="ECO:0007669"/>
    <property type="project" value="InterPro"/>
</dbReference>
<sequence length="460" mass="49608">MRLTVLGGGGFRVPLVHRALLEDEGDDAGRITELVLHDTDSDRLGAITTVLSHQAEQARQQPEWDARGRGPAPAVRATTDLDEALRGADFVFSAIRVGGLEGRALDERTPLAEGVLGQETVGAGGVLYGLRTLPVAVRIAERVAELAPGAWVINFTNPAGMVTEAMSRVFRERGLGERVIGICDSPVGLCRRAARAMGADPDRADYDYVGLNHLGWLRRVVVDGKDRLPGLLADEALLESFEEGKLFGAGWLQALGALPNEYLHYYYFNREAVASIKGSRATRGEFLREQQSRFYEESCPGRAAGPAEAYEAWDRTRREREETYMAESREATGGWERDSCDLEGGGYDRVALALMRAVSRNERTTLILNVPNRTAVPGLDAEAVVEVPCLVDAGGARPLSAGPVAPDQLGLMLQLKAVERSAIEAAESGSRAAALRAVALHPLVDSVRVAERILDAAGGF</sequence>
<evidence type="ECO:0000256" key="11">
    <source>
        <dbReference type="RuleBase" id="RU361152"/>
    </source>
</evidence>
<dbReference type="EMBL" id="CP048882">
    <property type="protein sequence ID" value="QPP09643.1"/>
    <property type="molecule type" value="Genomic_DNA"/>
</dbReference>
<accession>A0A7T1TAY8</accession>
<feature type="active site" description="Proton donor" evidence="7">
    <location>
        <position position="184"/>
    </location>
</feature>
<dbReference type="SUPFAM" id="SSF56327">
    <property type="entry name" value="LDH C-terminal domain-like"/>
    <property type="match status" value="1"/>
</dbReference>
<evidence type="ECO:0000256" key="9">
    <source>
        <dbReference type="PIRSR" id="PIRSR601088-3"/>
    </source>
</evidence>
<feature type="binding site" evidence="9">
    <location>
        <position position="183"/>
    </location>
    <ligand>
        <name>Mn(2+)</name>
        <dbReference type="ChEBI" id="CHEBI:29035"/>
    </ligand>
</feature>
<keyword evidence="5 9" id="KW-0464">Manganese</keyword>
<dbReference type="PRINTS" id="PR00732">
    <property type="entry name" value="GLHYDRLASE4"/>
</dbReference>
<dbReference type="GO" id="GO:0046872">
    <property type="term" value="F:metal ion binding"/>
    <property type="evidence" value="ECO:0007669"/>
    <property type="project" value="UniProtKB-KW"/>
</dbReference>
<dbReference type="AlphaFoldDB" id="A0A7T1TAY8"/>
<keyword evidence="4 11" id="KW-0520">NAD</keyword>
<evidence type="ECO:0000259" key="12">
    <source>
        <dbReference type="Pfam" id="PF11975"/>
    </source>
</evidence>
<keyword evidence="14" id="KW-1185">Reference proteome</keyword>
<keyword evidence="9" id="KW-0170">Cobalt</keyword>
<proteinExistence type="inferred from homology"/>
<evidence type="ECO:0000256" key="3">
    <source>
        <dbReference type="ARBA" id="ARBA00022801"/>
    </source>
</evidence>
<dbReference type="InterPro" id="IPR022616">
    <property type="entry name" value="Glyco_hydro_4_C"/>
</dbReference>
<dbReference type="InterPro" id="IPR036291">
    <property type="entry name" value="NAD(P)-bd_dom_sf"/>
</dbReference>
<gene>
    <name evidence="13" type="ORF">G4Z16_28145</name>
</gene>
<feature type="active site" description="Proton acceptor" evidence="7">
    <location>
        <position position="262"/>
    </location>
</feature>
<keyword evidence="6 11" id="KW-0326">Glycosidase</keyword>
<dbReference type="KEGG" id="sbat:G4Z16_28145"/>
<evidence type="ECO:0000256" key="6">
    <source>
        <dbReference type="ARBA" id="ARBA00023295"/>
    </source>
</evidence>
<dbReference type="Pfam" id="PF11975">
    <property type="entry name" value="Glyco_hydro_4C"/>
    <property type="match status" value="1"/>
</dbReference>
<dbReference type="InterPro" id="IPR001088">
    <property type="entry name" value="Glyco_hydro_4"/>
</dbReference>
<comment type="cofactor">
    <cofactor evidence="11">
        <name>NAD(+)</name>
        <dbReference type="ChEBI" id="CHEBI:57540"/>
    </cofactor>
    <text evidence="11">Binds 1 NAD(+) per subunit.</text>
</comment>
<feature type="binding site" evidence="8">
    <location>
        <position position="103"/>
    </location>
    <ligand>
        <name>substrate</name>
    </ligand>
</feature>
<organism evidence="13 14">
    <name type="scientific">Streptomyces bathyalis</name>
    <dbReference type="NCBI Taxonomy" id="2710756"/>
    <lineage>
        <taxon>Bacteria</taxon>
        <taxon>Bacillati</taxon>
        <taxon>Actinomycetota</taxon>
        <taxon>Actinomycetes</taxon>
        <taxon>Kitasatosporales</taxon>
        <taxon>Streptomycetaceae</taxon>
        <taxon>Streptomyces</taxon>
    </lineage>
</organism>
<keyword evidence="9" id="KW-0408">Iron</keyword>
<dbReference type="Proteomes" id="UP000595046">
    <property type="component" value="Chromosome"/>
</dbReference>
<keyword evidence="9" id="KW-0533">Nickel</keyword>
<comment type="similarity">
    <text evidence="1 11">Belongs to the glycosyl hydrolase 4 family.</text>
</comment>
<name>A0A7T1TAY8_9ACTN</name>
<reference evidence="14" key="1">
    <citation type="submission" date="2020-02" db="EMBL/GenBank/DDBJ databases">
        <title>Streptomyces sp. ASO4wet.</title>
        <authorList>
            <person name="Risdian C."/>
            <person name="Landwehr W."/>
            <person name="Schupp P."/>
            <person name="Wink J."/>
        </authorList>
    </citation>
    <scope>NUCLEOTIDE SEQUENCE [LARGE SCALE GENOMIC DNA]</scope>
    <source>
        <strain evidence="14">ASO4wet</strain>
    </source>
</reference>
<dbReference type="GO" id="GO:0004553">
    <property type="term" value="F:hydrolase activity, hydrolyzing O-glycosyl compounds"/>
    <property type="evidence" value="ECO:0007669"/>
    <property type="project" value="InterPro"/>
</dbReference>
<dbReference type="InterPro" id="IPR015955">
    <property type="entry name" value="Lactate_DH/Glyco_Ohase_4_C"/>
</dbReference>
<evidence type="ECO:0000313" key="14">
    <source>
        <dbReference type="Proteomes" id="UP000595046"/>
    </source>
</evidence>
<evidence type="ECO:0000256" key="7">
    <source>
        <dbReference type="PIRSR" id="PIRSR601088-1"/>
    </source>
</evidence>
<evidence type="ECO:0000256" key="2">
    <source>
        <dbReference type="ARBA" id="ARBA00022723"/>
    </source>
</evidence>
<feature type="binding site" evidence="8">
    <location>
        <position position="302"/>
    </location>
    <ligand>
        <name>substrate</name>
    </ligand>
</feature>
<feature type="binding site" evidence="8">
    <location>
        <position position="157"/>
    </location>
    <ligand>
        <name>substrate</name>
    </ligand>
</feature>
<evidence type="ECO:0000256" key="10">
    <source>
        <dbReference type="PIRSR" id="PIRSR601088-4"/>
    </source>
</evidence>
<evidence type="ECO:0000313" key="13">
    <source>
        <dbReference type="EMBL" id="QPP09643.1"/>
    </source>
</evidence>
<dbReference type="RefSeq" id="WP_197353412.1">
    <property type="nucleotide sequence ID" value="NZ_CP048882.1"/>
</dbReference>
<dbReference type="GO" id="GO:0005975">
    <property type="term" value="P:carbohydrate metabolic process"/>
    <property type="evidence" value="ECO:0007669"/>
    <property type="project" value="InterPro"/>
</dbReference>
<dbReference type="PANTHER" id="PTHR32092:SF5">
    <property type="entry name" value="6-PHOSPHO-BETA-GLUCOSIDASE"/>
    <property type="match status" value="1"/>
</dbReference>
<feature type="domain" description="Glycosyl hydrolase family 4 C-terminal" evidence="12">
    <location>
        <begin position="208"/>
        <end position="444"/>
    </location>
</feature>
<feature type="site" description="Increases basicity of active site Tyr" evidence="10">
    <location>
        <position position="119"/>
    </location>
</feature>
<evidence type="ECO:0000256" key="5">
    <source>
        <dbReference type="ARBA" id="ARBA00023211"/>
    </source>
</evidence>
<keyword evidence="2 9" id="KW-0479">Metal-binding</keyword>
<dbReference type="CDD" id="cd05296">
    <property type="entry name" value="GH4_P_beta_glucosidase"/>
    <property type="match status" value="1"/>
</dbReference>
<dbReference type="Pfam" id="PF02056">
    <property type="entry name" value="Glyco_hydro_4"/>
    <property type="match status" value="1"/>
</dbReference>
<evidence type="ECO:0000256" key="4">
    <source>
        <dbReference type="ARBA" id="ARBA00023027"/>
    </source>
</evidence>
<dbReference type="Gene3D" id="3.40.50.720">
    <property type="entry name" value="NAD(P)-binding Rossmann-like Domain"/>
    <property type="match status" value="1"/>
</dbReference>
<protein>
    <submittedName>
        <fullName evidence="13">6-phospho-beta-glucosidase</fullName>
    </submittedName>
</protein>
<feature type="binding site" evidence="9">
    <location>
        <position position="213"/>
    </location>
    <ligand>
        <name>Mn(2+)</name>
        <dbReference type="ChEBI" id="CHEBI:29035"/>
    </ligand>
</feature>